<organism evidence="1">
    <name type="scientific">Arundo donax</name>
    <name type="common">Giant reed</name>
    <name type="synonym">Donax arundinaceus</name>
    <dbReference type="NCBI Taxonomy" id="35708"/>
    <lineage>
        <taxon>Eukaryota</taxon>
        <taxon>Viridiplantae</taxon>
        <taxon>Streptophyta</taxon>
        <taxon>Embryophyta</taxon>
        <taxon>Tracheophyta</taxon>
        <taxon>Spermatophyta</taxon>
        <taxon>Magnoliopsida</taxon>
        <taxon>Liliopsida</taxon>
        <taxon>Poales</taxon>
        <taxon>Poaceae</taxon>
        <taxon>PACMAD clade</taxon>
        <taxon>Arundinoideae</taxon>
        <taxon>Arundineae</taxon>
        <taxon>Arundo</taxon>
    </lineage>
</organism>
<dbReference type="EMBL" id="GBRH01243513">
    <property type="protein sequence ID" value="JAD54382.1"/>
    <property type="molecule type" value="Transcribed_RNA"/>
</dbReference>
<proteinExistence type="predicted"/>
<accession>A0A0A9B4X5</accession>
<reference evidence="1" key="1">
    <citation type="submission" date="2014-09" db="EMBL/GenBank/DDBJ databases">
        <authorList>
            <person name="Magalhaes I.L.F."/>
            <person name="Oliveira U."/>
            <person name="Santos F.R."/>
            <person name="Vidigal T.H.D.A."/>
            <person name="Brescovit A.D."/>
            <person name="Santos A.J."/>
        </authorList>
    </citation>
    <scope>NUCLEOTIDE SEQUENCE</scope>
    <source>
        <tissue evidence="1">Shoot tissue taken approximately 20 cm above the soil surface</tissue>
    </source>
</reference>
<evidence type="ECO:0000313" key="1">
    <source>
        <dbReference type="EMBL" id="JAD54382.1"/>
    </source>
</evidence>
<dbReference type="AlphaFoldDB" id="A0A0A9B4X5"/>
<protein>
    <submittedName>
        <fullName evidence="1">Uncharacterized protein</fullName>
    </submittedName>
</protein>
<sequence>MHVLDKFLKVGTGKRNCVFFLKIN</sequence>
<name>A0A0A9B4X5_ARUDO</name>
<reference evidence="1" key="2">
    <citation type="journal article" date="2015" name="Data Brief">
        <title>Shoot transcriptome of the giant reed, Arundo donax.</title>
        <authorList>
            <person name="Barrero R.A."/>
            <person name="Guerrero F.D."/>
            <person name="Moolhuijzen P."/>
            <person name="Goolsby J.A."/>
            <person name="Tidwell J."/>
            <person name="Bellgard S.E."/>
            <person name="Bellgard M.I."/>
        </authorList>
    </citation>
    <scope>NUCLEOTIDE SEQUENCE</scope>
    <source>
        <tissue evidence="1">Shoot tissue taken approximately 20 cm above the soil surface</tissue>
    </source>
</reference>